<accession>A0AAV2CLJ8</accession>
<protein>
    <submittedName>
        <fullName evidence="1">Uncharacterized protein</fullName>
    </submittedName>
</protein>
<keyword evidence="2" id="KW-1185">Reference proteome</keyword>
<evidence type="ECO:0000313" key="1">
    <source>
        <dbReference type="EMBL" id="CAL1357228.1"/>
    </source>
</evidence>
<dbReference type="EMBL" id="OZ034813">
    <property type="protein sequence ID" value="CAL1357228.1"/>
    <property type="molecule type" value="Genomic_DNA"/>
</dbReference>
<proteinExistence type="predicted"/>
<dbReference type="AlphaFoldDB" id="A0AAV2CLJ8"/>
<dbReference type="Proteomes" id="UP001497516">
    <property type="component" value="Chromosome 1"/>
</dbReference>
<organism evidence="1 2">
    <name type="scientific">Linum trigynum</name>
    <dbReference type="NCBI Taxonomy" id="586398"/>
    <lineage>
        <taxon>Eukaryota</taxon>
        <taxon>Viridiplantae</taxon>
        <taxon>Streptophyta</taxon>
        <taxon>Embryophyta</taxon>
        <taxon>Tracheophyta</taxon>
        <taxon>Spermatophyta</taxon>
        <taxon>Magnoliopsida</taxon>
        <taxon>eudicotyledons</taxon>
        <taxon>Gunneridae</taxon>
        <taxon>Pentapetalae</taxon>
        <taxon>rosids</taxon>
        <taxon>fabids</taxon>
        <taxon>Malpighiales</taxon>
        <taxon>Linaceae</taxon>
        <taxon>Linum</taxon>
    </lineage>
</organism>
<sequence>MGCSARSLQLPLTSIPPPPVFFFPSTSSSRSSLVSVPRRFPASELATTALPIIVFFRSSYIVQILVDEKLRTKRR</sequence>
<name>A0AAV2CLJ8_9ROSI</name>
<gene>
    <name evidence="1" type="ORF">LTRI10_LOCUS4877</name>
</gene>
<evidence type="ECO:0000313" key="2">
    <source>
        <dbReference type="Proteomes" id="UP001497516"/>
    </source>
</evidence>
<reference evidence="1 2" key="1">
    <citation type="submission" date="2024-04" db="EMBL/GenBank/DDBJ databases">
        <authorList>
            <person name="Fracassetti M."/>
        </authorList>
    </citation>
    <scope>NUCLEOTIDE SEQUENCE [LARGE SCALE GENOMIC DNA]</scope>
</reference>